<feature type="region of interest" description="Disordered" evidence="1">
    <location>
        <begin position="253"/>
        <end position="272"/>
    </location>
</feature>
<evidence type="ECO:0000313" key="3">
    <source>
        <dbReference type="Proteomes" id="UP001175226"/>
    </source>
</evidence>
<proteinExistence type="predicted"/>
<evidence type="ECO:0000256" key="1">
    <source>
        <dbReference type="SAM" id="MobiDB-lite"/>
    </source>
</evidence>
<dbReference type="Proteomes" id="UP001175226">
    <property type="component" value="Unassembled WGS sequence"/>
</dbReference>
<organism evidence="2 3">
    <name type="scientific">Armillaria borealis</name>
    <dbReference type="NCBI Taxonomy" id="47425"/>
    <lineage>
        <taxon>Eukaryota</taxon>
        <taxon>Fungi</taxon>
        <taxon>Dikarya</taxon>
        <taxon>Basidiomycota</taxon>
        <taxon>Agaricomycotina</taxon>
        <taxon>Agaricomycetes</taxon>
        <taxon>Agaricomycetidae</taxon>
        <taxon>Agaricales</taxon>
        <taxon>Marasmiineae</taxon>
        <taxon>Physalacriaceae</taxon>
        <taxon>Armillaria</taxon>
    </lineage>
</organism>
<feature type="compositionally biased region" description="Polar residues" evidence="1">
    <location>
        <begin position="412"/>
        <end position="421"/>
    </location>
</feature>
<gene>
    <name evidence="2" type="ORF">EV421DRAFT_1906438</name>
</gene>
<evidence type="ECO:0000313" key="2">
    <source>
        <dbReference type="EMBL" id="KAK0438804.1"/>
    </source>
</evidence>
<name>A0AA39JCH7_9AGAR</name>
<comment type="caution">
    <text evidence="2">The sequence shown here is derived from an EMBL/GenBank/DDBJ whole genome shotgun (WGS) entry which is preliminary data.</text>
</comment>
<protein>
    <submittedName>
        <fullName evidence="2">Uncharacterized protein</fullName>
    </submittedName>
</protein>
<dbReference type="EMBL" id="JAUEPT010000041">
    <property type="protein sequence ID" value="KAK0438804.1"/>
    <property type="molecule type" value="Genomic_DNA"/>
</dbReference>
<feature type="region of interest" description="Disordered" evidence="1">
    <location>
        <begin position="400"/>
        <end position="421"/>
    </location>
</feature>
<reference evidence="2" key="1">
    <citation type="submission" date="2023-06" db="EMBL/GenBank/DDBJ databases">
        <authorList>
            <consortium name="Lawrence Berkeley National Laboratory"/>
            <person name="Ahrendt S."/>
            <person name="Sahu N."/>
            <person name="Indic B."/>
            <person name="Wong-Bajracharya J."/>
            <person name="Merenyi Z."/>
            <person name="Ke H.-M."/>
            <person name="Monk M."/>
            <person name="Kocsube S."/>
            <person name="Drula E."/>
            <person name="Lipzen A."/>
            <person name="Balint B."/>
            <person name="Henrissat B."/>
            <person name="Andreopoulos B."/>
            <person name="Martin F.M."/>
            <person name="Harder C.B."/>
            <person name="Rigling D."/>
            <person name="Ford K.L."/>
            <person name="Foster G.D."/>
            <person name="Pangilinan J."/>
            <person name="Papanicolaou A."/>
            <person name="Barry K."/>
            <person name="LaButti K."/>
            <person name="Viragh M."/>
            <person name="Koriabine M."/>
            <person name="Yan M."/>
            <person name="Riley R."/>
            <person name="Champramary S."/>
            <person name="Plett K.L."/>
            <person name="Tsai I.J."/>
            <person name="Slot J."/>
            <person name="Sipos G."/>
            <person name="Plett J."/>
            <person name="Nagy L.G."/>
            <person name="Grigoriev I.V."/>
        </authorList>
    </citation>
    <scope>NUCLEOTIDE SEQUENCE</scope>
    <source>
        <strain evidence="2">FPL87.14</strain>
    </source>
</reference>
<dbReference type="AlphaFoldDB" id="A0AA39JCH7"/>
<keyword evidence="3" id="KW-1185">Reference proteome</keyword>
<accession>A0AA39JCH7</accession>
<sequence length="421" mass="46546">MSLIAGGGSGMVLGRGSRVTISSGGDLVERPFLLAFFVHGDDSCLPFWFHLLFQFLEIGGGRSVPLVEESNKLVKIWDSESGWVVGSGKCGHERWGREVWGEYLEICEAIPHESFDVVVVAFVDGRGFQYDGLYPQEGGIISRVSDGIRKGGGSSLPWVGDVVLTTCRFSLGGGGCSSGSGVFLGPGFSLWGRVEGEVPKISSERDTRDFDAMCWAIELLRVDSELEPFIEVIPNVITCTDLITDPPGILHSTPSRDMHSGRARTHNSTEVSPVTTASTAYRSWETLHFDEQMLKYINLVQSGIPSVLDYSVSTLTVMSRSLLDVYLDQILKLETEIGGFVMTRKWYHRNPGHDTDLAHRHSDLVLKRLHQQLDELEAHLSGSHQEFALPCTTMETVHQALGGARRHRRSPHQTSESWRTS</sequence>